<organism evidence="7 8">
    <name type="scientific">Coemansia spiralis</name>
    <dbReference type="NCBI Taxonomy" id="417178"/>
    <lineage>
        <taxon>Eukaryota</taxon>
        <taxon>Fungi</taxon>
        <taxon>Fungi incertae sedis</taxon>
        <taxon>Zoopagomycota</taxon>
        <taxon>Kickxellomycotina</taxon>
        <taxon>Kickxellomycetes</taxon>
        <taxon>Kickxellales</taxon>
        <taxon>Kickxellaceae</taxon>
        <taxon>Coemansia</taxon>
    </lineage>
</organism>
<evidence type="ECO:0000313" key="7">
    <source>
        <dbReference type="EMBL" id="KAJ2670925.1"/>
    </source>
</evidence>
<feature type="chain" id="PRO_5040954726" evidence="6">
    <location>
        <begin position="22"/>
        <end position="194"/>
    </location>
</feature>
<name>A0A9W8KW13_9FUNG</name>
<sequence length="194" mass="21653">MARTLYGVLFYTLSLATLVLGKVKLDIYMMSRCPDAVRGMRDMAAVYYDNIKDVDLKFNYIGELNSNSTYGVACLHGDYEKLGPNAALQLVMCQNRDIKRIGTYREFIECLQTDSIANWLTVARCTVGEEGKKLLQENVANTQKKEIKTSLTFTLNGQKRCAFDSGHWVASEDGCPGGGSVPSFDKSIKDLTYK</sequence>
<dbReference type="PANTHER" id="PTHR13234:SF8">
    <property type="entry name" value="GAMMA-INTERFERON-INDUCIBLE LYSOSOMAL THIOL REDUCTASE"/>
    <property type="match status" value="1"/>
</dbReference>
<evidence type="ECO:0000256" key="4">
    <source>
        <dbReference type="ARBA" id="ARBA00022729"/>
    </source>
</evidence>
<dbReference type="Proteomes" id="UP001151518">
    <property type="component" value="Unassembled WGS sequence"/>
</dbReference>
<evidence type="ECO:0000313" key="8">
    <source>
        <dbReference type="Proteomes" id="UP001151518"/>
    </source>
</evidence>
<evidence type="ECO:0000256" key="6">
    <source>
        <dbReference type="SAM" id="SignalP"/>
    </source>
</evidence>
<evidence type="ECO:0000256" key="2">
    <source>
        <dbReference type="ARBA" id="ARBA00005679"/>
    </source>
</evidence>
<evidence type="ECO:0000256" key="3">
    <source>
        <dbReference type="ARBA" id="ARBA00022525"/>
    </source>
</evidence>
<dbReference type="PANTHER" id="PTHR13234">
    <property type="entry name" value="GAMMA-INTERFERON INDUCIBLE LYSOSOMAL THIOL REDUCTASE GILT"/>
    <property type="match status" value="1"/>
</dbReference>
<protein>
    <submittedName>
        <fullName evidence="7">Uncharacterized protein</fullName>
    </submittedName>
</protein>
<dbReference type="InterPro" id="IPR004911">
    <property type="entry name" value="Interferon-induced_GILT"/>
</dbReference>
<feature type="signal peptide" evidence="6">
    <location>
        <begin position="1"/>
        <end position="21"/>
    </location>
</feature>
<dbReference type="EMBL" id="JANBTW010000113">
    <property type="protein sequence ID" value="KAJ2670925.1"/>
    <property type="molecule type" value="Genomic_DNA"/>
</dbReference>
<reference evidence="7" key="1">
    <citation type="submission" date="2022-07" db="EMBL/GenBank/DDBJ databases">
        <title>Phylogenomic reconstructions and comparative analyses of Kickxellomycotina fungi.</title>
        <authorList>
            <person name="Reynolds N.K."/>
            <person name="Stajich J.E."/>
            <person name="Barry K."/>
            <person name="Grigoriev I.V."/>
            <person name="Crous P."/>
            <person name="Smith M.E."/>
        </authorList>
    </citation>
    <scope>NUCLEOTIDE SEQUENCE</scope>
    <source>
        <strain evidence="7">NRRL 3115</strain>
    </source>
</reference>
<evidence type="ECO:0000256" key="5">
    <source>
        <dbReference type="ARBA" id="ARBA00023180"/>
    </source>
</evidence>
<dbReference type="Pfam" id="PF03227">
    <property type="entry name" value="GILT"/>
    <property type="match status" value="1"/>
</dbReference>
<proteinExistence type="inferred from homology"/>
<comment type="similarity">
    <text evidence="2">Belongs to the GILT family.</text>
</comment>
<comment type="caution">
    <text evidence="7">The sequence shown here is derived from an EMBL/GenBank/DDBJ whole genome shotgun (WGS) entry which is preliminary data.</text>
</comment>
<dbReference type="GO" id="GO:0005576">
    <property type="term" value="C:extracellular region"/>
    <property type="evidence" value="ECO:0007669"/>
    <property type="project" value="UniProtKB-SubCell"/>
</dbReference>
<keyword evidence="4 6" id="KW-0732">Signal</keyword>
<gene>
    <name evidence="7" type="ORF">GGI25_005677</name>
</gene>
<keyword evidence="5" id="KW-0325">Glycoprotein</keyword>
<evidence type="ECO:0000256" key="1">
    <source>
        <dbReference type="ARBA" id="ARBA00004613"/>
    </source>
</evidence>
<dbReference type="OrthoDB" id="958254at2759"/>
<dbReference type="GO" id="GO:0016671">
    <property type="term" value="F:oxidoreductase activity, acting on a sulfur group of donors, disulfide as acceptor"/>
    <property type="evidence" value="ECO:0007669"/>
    <property type="project" value="InterPro"/>
</dbReference>
<comment type="subcellular location">
    <subcellularLocation>
        <location evidence="1">Secreted</location>
    </subcellularLocation>
</comment>
<accession>A0A9W8KW13</accession>
<keyword evidence="3" id="KW-0964">Secreted</keyword>
<dbReference type="AlphaFoldDB" id="A0A9W8KW13"/>